<dbReference type="SUPFAM" id="SSF54928">
    <property type="entry name" value="RNA-binding domain, RBD"/>
    <property type="match status" value="1"/>
</dbReference>
<gene>
    <name evidence="2" type="ORF">Tsubulata_019399</name>
</gene>
<dbReference type="PANTHER" id="PTHR34427">
    <property type="entry name" value="DUF4283 DOMAIN PROTEIN"/>
    <property type="match status" value="1"/>
</dbReference>
<dbReference type="EMBL" id="JAKUCV010007172">
    <property type="protein sequence ID" value="KAJ4824499.1"/>
    <property type="molecule type" value="Genomic_DNA"/>
</dbReference>
<comment type="caution">
    <text evidence="2">The sequence shown here is derived from an EMBL/GenBank/DDBJ whole genome shotgun (WGS) entry which is preliminary data.</text>
</comment>
<accession>A0A9Q0F5K5</accession>
<reference evidence="2" key="1">
    <citation type="submission" date="2022-02" db="EMBL/GenBank/DDBJ databases">
        <authorList>
            <person name="Henning P.M."/>
            <person name="McCubbin A.G."/>
            <person name="Shore J.S."/>
        </authorList>
    </citation>
    <scope>NUCLEOTIDE SEQUENCE</scope>
    <source>
        <strain evidence="2">F60SS</strain>
        <tissue evidence="2">Leaves</tissue>
    </source>
</reference>
<proteinExistence type="predicted"/>
<protein>
    <recommendedName>
        <fullName evidence="4">RRM domain-containing protein</fullName>
    </recommendedName>
</protein>
<evidence type="ECO:0008006" key="4">
    <source>
        <dbReference type="Google" id="ProtNLM"/>
    </source>
</evidence>
<dbReference type="InterPro" id="IPR012677">
    <property type="entry name" value="Nucleotide-bd_a/b_plait_sf"/>
</dbReference>
<evidence type="ECO:0000313" key="2">
    <source>
        <dbReference type="EMBL" id="KAJ4824499.1"/>
    </source>
</evidence>
<dbReference type="PANTHER" id="PTHR34427:SF5">
    <property type="entry name" value="DUF4283 DOMAIN-CONTAINING PROTEIN"/>
    <property type="match status" value="1"/>
</dbReference>
<feature type="region of interest" description="Disordered" evidence="1">
    <location>
        <begin position="354"/>
        <end position="373"/>
    </location>
</feature>
<sequence length="388" mass="43254">MLSTLLCSPFSPKPHLPPLPCSPISPGLPPPRHPPPPATFELHCILSKYGEVVDIYIPAKRTKNGKRFGFARFRACYDTQKLMTSNNLIKVGNGHLQSLFAHDRTRPQPRDPPQKPKTNIIYPPPPPSAPSKTFAETVKGSIKHPPTTQNVNPDRANISFSPLQCEIEWLPSCAFAVFSEPIEPLLVFRLFLKHGHSVMISDLGGDSLLIQFPAPEAKTTVIESNHEWTVNVFDLLRPWRKNDGPSNRKVWIRAKGNPVHAWSTGFFRSLALRFGSLVSIAPETENKSKLDYAFLQAVTTVFKPIRWEITALIEDTPFQISIEELTLPPVPPTTTCYPAPLTCTSVETCHPSLEKSIPKPHQSKNSQPGSPLDQITITKSFVFGDRDK</sequence>
<feature type="region of interest" description="Disordered" evidence="1">
    <location>
        <begin position="103"/>
        <end position="134"/>
    </location>
</feature>
<dbReference type="AlphaFoldDB" id="A0A9Q0F5K5"/>
<keyword evidence="3" id="KW-1185">Reference proteome</keyword>
<evidence type="ECO:0000256" key="1">
    <source>
        <dbReference type="SAM" id="MobiDB-lite"/>
    </source>
</evidence>
<feature type="compositionally biased region" description="Polar residues" evidence="1">
    <location>
        <begin position="363"/>
        <end position="373"/>
    </location>
</feature>
<dbReference type="Proteomes" id="UP001141552">
    <property type="component" value="Unassembled WGS sequence"/>
</dbReference>
<dbReference type="Gene3D" id="3.30.70.330">
    <property type="match status" value="1"/>
</dbReference>
<dbReference type="InterPro" id="IPR035979">
    <property type="entry name" value="RBD_domain_sf"/>
</dbReference>
<dbReference type="GO" id="GO:0003676">
    <property type="term" value="F:nucleic acid binding"/>
    <property type="evidence" value="ECO:0007669"/>
    <property type="project" value="InterPro"/>
</dbReference>
<name>A0A9Q0F5K5_9ROSI</name>
<organism evidence="2 3">
    <name type="scientific">Turnera subulata</name>
    <dbReference type="NCBI Taxonomy" id="218843"/>
    <lineage>
        <taxon>Eukaryota</taxon>
        <taxon>Viridiplantae</taxon>
        <taxon>Streptophyta</taxon>
        <taxon>Embryophyta</taxon>
        <taxon>Tracheophyta</taxon>
        <taxon>Spermatophyta</taxon>
        <taxon>Magnoliopsida</taxon>
        <taxon>eudicotyledons</taxon>
        <taxon>Gunneridae</taxon>
        <taxon>Pentapetalae</taxon>
        <taxon>rosids</taxon>
        <taxon>fabids</taxon>
        <taxon>Malpighiales</taxon>
        <taxon>Passifloraceae</taxon>
        <taxon>Turnera</taxon>
    </lineage>
</organism>
<reference evidence="2" key="2">
    <citation type="journal article" date="2023" name="Plants (Basel)">
        <title>Annotation of the Turnera subulata (Passifloraceae) Draft Genome Reveals the S-Locus Evolved after the Divergence of Turneroideae from Passifloroideae in a Stepwise Manner.</title>
        <authorList>
            <person name="Henning P.M."/>
            <person name="Roalson E.H."/>
            <person name="Mir W."/>
            <person name="McCubbin A.G."/>
            <person name="Shore J.S."/>
        </authorList>
    </citation>
    <scope>NUCLEOTIDE SEQUENCE</scope>
    <source>
        <strain evidence="2">F60SS</strain>
    </source>
</reference>
<feature type="compositionally biased region" description="Basic and acidic residues" evidence="1">
    <location>
        <begin position="103"/>
        <end position="114"/>
    </location>
</feature>
<evidence type="ECO:0000313" key="3">
    <source>
        <dbReference type="Proteomes" id="UP001141552"/>
    </source>
</evidence>
<dbReference type="OrthoDB" id="861279at2759"/>